<feature type="region of interest" description="Disordered" evidence="1">
    <location>
        <begin position="344"/>
        <end position="371"/>
    </location>
</feature>
<dbReference type="EMBL" id="JAKCXM010000098">
    <property type="protein sequence ID" value="KAJ0402604.1"/>
    <property type="molecule type" value="Genomic_DNA"/>
</dbReference>
<keyword evidence="2" id="KW-0812">Transmembrane</keyword>
<feature type="transmembrane region" description="Helical" evidence="2">
    <location>
        <begin position="227"/>
        <end position="253"/>
    </location>
</feature>
<protein>
    <recommendedName>
        <fullName evidence="5">Transmembrane protein</fullName>
    </recommendedName>
</protein>
<evidence type="ECO:0000256" key="1">
    <source>
        <dbReference type="SAM" id="MobiDB-lite"/>
    </source>
</evidence>
<feature type="transmembrane region" description="Helical" evidence="2">
    <location>
        <begin position="67"/>
        <end position="91"/>
    </location>
</feature>
<evidence type="ECO:0000313" key="4">
    <source>
        <dbReference type="Proteomes" id="UP001209570"/>
    </source>
</evidence>
<evidence type="ECO:0000256" key="2">
    <source>
        <dbReference type="SAM" id="Phobius"/>
    </source>
</evidence>
<evidence type="ECO:0000313" key="3">
    <source>
        <dbReference type="EMBL" id="KAJ0402604.1"/>
    </source>
</evidence>
<dbReference type="Proteomes" id="UP001209570">
    <property type="component" value="Unassembled WGS sequence"/>
</dbReference>
<comment type="caution">
    <text evidence="3">The sequence shown here is derived from an EMBL/GenBank/DDBJ whole genome shotgun (WGS) entry which is preliminary data.</text>
</comment>
<feature type="region of interest" description="Disordered" evidence="1">
    <location>
        <begin position="290"/>
        <end position="325"/>
    </location>
</feature>
<evidence type="ECO:0008006" key="5">
    <source>
        <dbReference type="Google" id="ProtNLM"/>
    </source>
</evidence>
<reference evidence="3" key="1">
    <citation type="submission" date="2021-12" db="EMBL/GenBank/DDBJ databases">
        <title>Prjna785345.</title>
        <authorList>
            <person name="Rujirawat T."/>
            <person name="Krajaejun T."/>
        </authorList>
    </citation>
    <scope>NUCLEOTIDE SEQUENCE</scope>
    <source>
        <strain evidence="3">Pi057C3</strain>
    </source>
</reference>
<feature type="transmembrane region" description="Helical" evidence="2">
    <location>
        <begin position="20"/>
        <end position="46"/>
    </location>
</feature>
<feature type="compositionally biased region" description="Basic and acidic residues" evidence="1">
    <location>
        <begin position="290"/>
        <end position="300"/>
    </location>
</feature>
<accession>A0AAD5QBK1</accession>
<keyword evidence="2" id="KW-0472">Membrane</keyword>
<dbReference type="AlphaFoldDB" id="A0AAD5QBK1"/>
<name>A0AAD5QBK1_PYTIN</name>
<organism evidence="3 4">
    <name type="scientific">Pythium insidiosum</name>
    <name type="common">Pythiosis disease agent</name>
    <dbReference type="NCBI Taxonomy" id="114742"/>
    <lineage>
        <taxon>Eukaryota</taxon>
        <taxon>Sar</taxon>
        <taxon>Stramenopiles</taxon>
        <taxon>Oomycota</taxon>
        <taxon>Peronosporomycetes</taxon>
        <taxon>Pythiales</taxon>
        <taxon>Pythiaceae</taxon>
        <taxon>Pythium</taxon>
    </lineage>
</organism>
<gene>
    <name evidence="3" type="ORF">P43SY_007960</name>
</gene>
<sequence>MAPSQSARRVCTAGPLVYGALWLVVVALHVICVVFPCLVASLYLYLPTHAPRIVKNAELYSVAVDRKYFKLIAMVYLVIAFVHTSAIVSILRSSVRYRRLLLHDKRGPGVVAKIKGVAVQPIVGSQQGSRGHSARSDSRLRSYTQQVVSSAKAVLSAFDVTNGYYDFVHMLRELVETCLLSYQAYQTSYLVARPWMNNMLVLLLILNCWSTPLIRSRLARQVYVARLFGLLVNIALDLMAYMVVPLGLFLPFYEIYEDIRTNASNNFCVYPFLVGNLYLRREEMLRLVEARPRSPPPREPDDGDGVGRLSVSASASTTKRDSHSRRNSLVALLQDSAAFLSAVQLGSSSSDEPAPPPARPQRNGSQSQSSGAVATLLTAGGSSMLASSRRLHQLFQSHAQGSVLSELASTVTLSAHRESLFQIYETQYARVLRETGEADLSIVVDRFLTFHESLQRLQQIERELGAEHSALESRRQRQQQLVQRLRFSGIAEVEKRKRIRDFLEQQHYLKGLVKAQTKESNSVAF</sequence>
<keyword evidence="4" id="KW-1185">Reference proteome</keyword>
<proteinExistence type="predicted"/>
<keyword evidence="2" id="KW-1133">Transmembrane helix</keyword>